<feature type="compositionally biased region" description="Low complexity" evidence="1">
    <location>
        <begin position="101"/>
        <end position="117"/>
    </location>
</feature>
<keyword evidence="3" id="KW-1185">Reference proteome</keyword>
<accession>A0A7G2C0Q2</accession>
<sequence length="125" mass="13446">MQARRAGVTRTRLQIKVRPQEKRGHKVVVLRSTDGTSTLTTSLSNYGQLSALESFVQEFVSACTAGVTAPEAKAATTSNNNMNNNNQPNAAAEENNEKQGNKNSQGKGNNNNNNQSKGGKKKGKR</sequence>
<dbReference type="EMBL" id="LR877145">
    <property type="protein sequence ID" value="CAD2212761.1"/>
    <property type="molecule type" value="Genomic_DNA"/>
</dbReference>
<dbReference type="AlphaFoldDB" id="A0A7G2C0Q2"/>
<proteinExistence type="predicted"/>
<dbReference type="VEuPathDB" id="TriTrypDB:ADEAN_000017300"/>
<evidence type="ECO:0008006" key="4">
    <source>
        <dbReference type="Google" id="ProtNLM"/>
    </source>
</evidence>
<feature type="compositionally biased region" description="Low complexity" evidence="1">
    <location>
        <begin position="78"/>
        <end position="93"/>
    </location>
</feature>
<name>A0A7G2C0Q2_9TRYP</name>
<gene>
    <name evidence="2" type="ORF">ADEAN_000017300</name>
</gene>
<evidence type="ECO:0000256" key="1">
    <source>
        <dbReference type="SAM" id="MobiDB-lite"/>
    </source>
</evidence>
<feature type="region of interest" description="Disordered" evidence="1">
    <location>
        <begin position="73"/>
        <end position="125"/>
    </location>
</feature>
<evidence type="ECO:0000313" key="2">
    <source>
        <dbReference type="EMBL" id="CAD2212761.1"/>
    </source>
</evidence>
<reference evidence="2 3" key="1">
    <citation type="submission" date="2020-08" db="EMBL/GenBank/DDBJ databases">
        <authorList>
            <person name="Newling K."/>
            <person name="Davey J."/>
            <person name="Forrester S."/>
        </authorList>
    </citation>
    <scope>NUCLEOTIDE SEQUENCE [LARGE SCALE GENOMIC DNA]</scope>
    <source>
        <strain evidence="3">Crithidia deanei Carvalho (ATCC PRA-265)</strain>
    </source>
</reference>
<organism evidence="2 3">
    <name type="scientific">Angomonas deanei</name>
    <dbReference type="NCBI Taxonomy" id="59799"/>
    <lineage>
        <taxon>Eukaryota</taxon>
        <taxon>Discoba</taxon>
        <taxon>Euglenozoa</taxon>
        <taxon>Kinetoplastea</taxon>
        <taxon>Metakinetoplastina</taxon>
        <taxon>Trypanosomatida</taxon>
        <taxon>Trypanosomatidae</taxon>
        <taxon>Strigomonadinae</taxon>
        <taxon>Angomonas</taxon>
    </lineage>
</organism>
<protein>
    <recommendedName>
        <fullName evidence="4">SRP9 domain-containing protein</fullName>
    </recommendedName>
</protein>
<evidence type="ECO:0000313" key="3">
    <source>
        <dbReference type="Proteomes" id="UP000515908"/>
    </source>
</evidence>
<dbReference type="Proteomes" id="UP000515908">
    <property type="component" value="Chromosome 01"/>
</dbReference>